<evidence type="ECO:0000313" key="1">
    <source>
        <dbReference type="EMBL" id="KEF36013.1"/>
    </source>
</evidence>
<organism evidence="1 2">
    <name type="scientific">Schinkia azotoformans MEV2011</name>
    <dbReference type="NCBI Taxonomy" id="1348973"/>
    <lineage>
        <taxon>Bacteria</taxon>
        <taxon>Bacillati</taxon>
        <taxon>Bacillota</taxon>
        <taxon>Bacilli</taxon>
        <taxon>Bacillales</taxon>
        <taxon>Bacillaceae</taxon>
        <taxon>Calidifontibacillus/Schinkia group</taxon>
        <taxon>Schinkia</taxon>
    </lineage>
</organism>
<dbReference type="OrthoDB" id="2989868at2"/>
<comment type="caution">
    <text evidence="1">The sequence shown here is derived from an EMBL/GenBank/DDBJ whole genome shotgun (WGS) entry which is preliminary data.</text>
</comment>
<proteinExistence type="predicted"/>
<dbReference type="EMBL" id="JJRY01000038">
    <property type="protein sequence ID" value="KEF36013.1"/>
    <property type="molecule type" value="Genomic_DNA"/>
</dbReference>
<evidence type="ECO:0000313" key="2">
    <source>
        <dbReference type="Proteomes" id="UP000027936"/>
    </source>
</evidence>
<dbReference type="RefSeq" id="WP_035198967.1">
    <property type="nucleotide sequence ID" value="NZ_JJRY01000038.1"/>
</dbReference>
<evidence type="ECO:0008006" key="3">
    <source>
        <dbReference type="Google" id="ProtNLM"/>
    </source>
</evidence>
<accession>A0A072NGH0</accession>
<dbReference type="PATRIC" id="fig|1348973.3.peg.4683"/>
<name>A0A072NGH0_SCHAZ</name>
<dbReference type="InterPro" id="IPR019241">
    <property type="entry name" value="DUF2197"/>
</dbReference>
<dbReference type="Proteomes" id="UP000027936">
    <property type="component" value="Unassembled WGS sequence"/>
</dbReference>
<dbReference type="Pfam" id="PF09963">
    <property type="entry name" value="DUF2197"/>
    <property type="match status" value="1"/>
</dbReference>
<gene>
    <name evidence="1" type="ORF">M670_04812</name>
</gene>
<reference evidence="1 2" key="1">
    <citation type="submission" date="2014-04" db="EMBL/GenBank/DDBJ databases">
        <title>Draft genome sequence of Bacillus azotoformans MEV2011, a (co-) denitrifying strain unable to grow in the presence of oxygen.</title>
        <authorList>
            <person name="Nielsen M."/>
            <person name="Schreiber L."/>
            <person name="Finster K."/>
            <person name="Schramm A."/>
        </authorList>
    </citation>
    <scope>NUCLEOTIDE SEQUENCE [LARGE SCALE GENOMIC DNA]</scope>
    <source>
        <strain evidence="1 2">MEV2011</strain>
    </source>
</reference>
<dbReference type="AlphaFoldDB" id="A0A072NGH0"/>
<sequence>MRVKCVLCDKINVIDDESQIAKRLRNRPIHTYMCEECSSRIGTRTEERKETGKFRLYKHSDYGEKF</sequence>
<protein>
    <recommendedName>
        <fullName evidence="3">DUF2197 domain-containing protein</fullName>
    </recommendedName>
</protein>